<proteinExistence type="predicted"/>
<reference evidence="1 2" key="1">
    <citation type="submission" date="2024-09" db="EMBL/GenBank/DDBJ databases">
        <title>The Natural Products Discovery Center: Release of the First 8490 Sequenced Strains for Exploring Actinobacteria Biosynthetic Diversity.</title>
        <authorList>
            <person name="Kalkreuter E."/>
            <person name="Kautsar S.A."/>
            <person name="Yang D."/>
            <person name="Bader C.D."/>
            <person name="Teijaro C.N."/>
            <person name="Fluegel L."/>
            <person name="Davis C.M."/>
            <person name="Simpson J.R."/>
            <person name="Lauterbach L."/>
            <person name="Steele A.D."/>
            <person name="Gui C."/>
            <person name="Meng S."/>
            <person name="Li G."/>
            <person name="Viehrig K."/>
            <person name="Ye F."/>
            <person name="Su P."/>
            <person name="Kiefer A.F."/>
            <person name="Nichols A."/>
            <person name="Cepeda A.J."/>
            <person name="Yan W."/>
            <person name="Fan B."/>
            <person name="Jiang Y."/>
            <person name="Adhikari A."/>
            <person name="Zheng C.-J."/>
            <person name="Schuster L."/>
            <person name="Cowan T.M."/>
            <person name="Smanski M.J."/>
            <person name="Chevrette M.G."/>
            <person name="De Carvalho L.P.S."/>
            <person name="Shen B."/>
        </authorList>
    </citation>
    <scope>NUCLEOTIDE SEQUENCE [LARGE SCALE GENOMIC DNA]</scope>
    <source>
        <strain evidence="1 2">NPDC058753</strain>
    </source>
</reference>
<comment type="caution">
    <text evidence="1">The sequence shown here is derived from an EMBL/GenBank/DDBJ whole genome shotgun (WGS) entry which is preliminary data.</text>
</comment>
<organism evidence="1 2">
    <name type="scientific">Kitasatospora phosalacinea</name>
    <dbReference type="NCBI Taxonomy" id="2065"/>
    <lineage>
        <taxon>Bacteria</taxon>
        <taxon>Bacillati</taxon>
        <taxon>Actinomycetota</taxon>
        <taxon>Actinomycetes</taxon>
        <taxon>Kitasatosporales</taxon>
        <taxon>Streptomycetaceae</taxon>
        <taxon>Kitasatospora</taxon>
    </lineage>
</organism>
<name>A0ABW6GJ52_9ACTN</name>
<evidence type="ECO:0000313" key="1">
    <source>
        <dbReference type="EMBL" id="MFE1352767.1"/>
    </source>
</evidence>
<accession>A0ABW6GJ52</accession>
<dbReference type="EMBL" id="JBHYPX010000019">
    <property type="protein sequence ID" value="MFE1352767.1"/>
    <property type="molecule type" value="Genomic_DNA"/>
</dbReference>
<keyword evidence="2" id="KW-1185">Reference proteome</keyword>
<evidence type="ECO:0000313" key="2">
    <source>
        <dbReference type="Proteomes" id="UP001599542"/>
    </source>
</evidence>
<dbReference type="RefSeq" id="WP_380323324.1">
    <property type="nucleotide sequence ID" value="NZ_JBHYPW010000021.1"/>
</dbReference>
<dbReference type="Proteomes" id="UP001599542">
    <property type="component" value="Unassembled WGS sequence"/>
</dbReference>
<sequence length="154" mass="16041">MPYELNALIAAEELIAVVTAEVPLARSALLPHGLALVPMTDELHDALQHPSTTPDFGFKRFPSGFALRIAGWSKAAPIAYAESDDEHPGGRRTALWYDGRIVLGPLTPADGTPIDRVLRALGATDATAPAIAAAVDAHRRRPAGPAGPAGPAEG</sequence>
<protein>
    <submittedName>
        <fullName evidence="1">Uncharacterized protein</fullName>
    </submittedName>
</protein>
<gene>
    <name evidence="1" type="ORF">ACFW6T_12330</name>
</gene>